<dbReference type="GO" id="GO:0016538">
    <property type="term" value="F:cyclin-dependent protein serine/threonine kinase regulator activity"/>
    <property type="evidence" value="ECO:0007669"/>
    <property type="project" value="InterPro"/>
</dbReference>
<dbReference type="SMART" id="SM01332">
    <property type="entry name" value="Cyclin_C"/>
    <property type="match status" value="1"/>
</dbReference>
<evidence type="ECO:0000313" key="5">
    <source>
        <dbReference type="Proteomes" id="UP000821853"/>
    </source>
</evidence>
<dbReference type="InterPro" id="IPR036915">
    <property type="entry name" value="Cyclin-like_sf"/>
</dbReference>
<dbReference type="PIRSF" id="PIRSF001771">
    <property type="entry name" value="Cyclin_A_B_D_E"/>
    <property type="match status" value="1"/>
</dbReference>
<dbReference type="InterPro" id="IPR039361">
    <property type="entry name" value="Cyclin"/>
</dbReference>
<dbReference type="OrthoDB" id="6437110at2759"/>
<accession>A0A9J6FTL7</accession>
<feature type="domain" description="Cyclin C-terminal" evidence="3">
    <location>
        <begin position="64"/>
        <end position="184"/>
    </location>
</feature>
<organism evidence="4 5">
    <name type="scientific">Haemaphysalis longicornis</name>
    <name type="common">Bush tick</name>
    <dbReference type="NCBI Taxonomy" id="44386"/>
    <lineage>
        <taxon>Eukaryota</taxon>
        <taxon>Metazoa</taxon>
        <taxon>Ecdysozoa</taxon>
        <taxon>Arthropoda</taxon>
        <taxon>Chelicerata</taxon>
        <taxon>Arachnida</taxon>
        <taxon>Acari</taxon>
        <taxon>Parasitiformes</taxon>
        <taxon>Ixodida</taxon>
        <taxon>Ixodoidea</taxon>
        <taxon>Ixodidae</taxon>
        <taxon>Haemaphysalinae</taxon>
        <taxon>Haemaphysalis</taxon>
    </lineage>
</organism>
<comment type="caution">
    <text evidence="4">The sequence shown here is derived from an EMBL/GenBank/DDBJ whole genome shotgun (WGS) entry which is preliminary data.</text>
</comment>
<dbReference type="GO" id="GO:0044772">
    <property type="term" value="P:mitotic cell cycle phase transition"/>
    <property type="evidence" value="ECO:0007669"/>
    <property type="project" value="InterPro"/>
</dbReference>
<dbReference type="Pfam" id="PF02984">
    <property type="entry name" value="Cyclin_C"/>
    <property type="match status" value="1"/>
</dbReference>
<dbReference type="InterPro" id="IPR006671">
    <property type="entry name" value="Cyclin_N"/>
</dbReference>
<reference evidence="4 5" key="1">
    <citation type="journal article" date="2020" name="Cell">
        <title>Large-Scale Comparative Analyses of Tick Genomes Elucidate Their Genetic Diversity and Vector Capacities.</title>
        <authorList>
            <consortium name="Tick Genome and Microbiome Consortium (TIGMIC)"/>
            <person name="Jia N."/>
            <person name="Wang J."/>
            <person name="Shi W."/>
            <person name="Du L."/>
            <person name="Sun Y."/>
            <person name="Zhan W."/>
            <person name="Jiang J.F."/>
            <person name="Wang Q."/>
            <person name="Zhang B."/>
            <person name="Ji P."/>
            <person name="Bell-Sakyi L."/>
            <person name="Cui X.M."/>
            <person name="Yuan T.T."/>
            <person name="Jiang B.G."/>
            <person name="Yang W.F."/>
            <person name="Lam T.T."/>
            <person name="Chang Q.C."/>
            <person name="Ding S.J."/>
            <person name="Wang X.J."/>
            <person name="Zhu J.G."/>
            <person name="Ruan X.D."/>
            <person name="Zhao L."/>
            <person name="Wei J.T."/>
            <person name="Ye R.Z."/>
            <person name="Que T.C."/>
            <person name="Du C.H."/>
            <person name="Zhou Y.H."/>
            <person name="Cheng J.X."/>
            <person name="Dai P.F."/>
            <person name="Guo W.B."/>
            <person name="Han X.H."/>
            <person name="Huang E.J."/>
            <person name="Li L.F."/>
            <person name="Wei W."/>
            <person name="Gao Y.C."/>
            <person name="Liu J.Z."/>
            <person name="Shao H.Z."/>
            <person name="Wang X."/>
            <person name="Wang C.C."/>
            <person name="Yang T.C."/>
            <person name="Huo Q.B."/>
            <person name="Li W."/>
            <person name="Chen H.Y."/>
            <person name="Chen S.E."/>
            <person name="Zhou L.G."/>
            <person name="Ni X.B."/>
            <person name="Tian J.H."/>
            <person name="Sheng Y."/>
            <person name="Liu T."/>
            <person name="Pan Y.S."/>
            <person name="Xia L.Y."/>
            <person name="Li J."/>
            <person name="Zhao F."/>
            <person name="Cao W.C."/>
        </authorList>
    </citation>
    <scope>NUCLEOTIDE SEQUENCE [LARGE SCALE GENOMIC DNA]</scope>
    <source>
        <strain evidence="4">HaeL-2018</strain>
    </source>
</reference>
<keyword evidence="1" id="KW-0195">Cyclin</keyword>
<dbReference type="InterPro" id="IPR046965">
    <property type="entry name" value="Cyclin_A/B-like"/>
</dbReference>
<feature type="region of interest" description="Disordered" evidence="2">
    <location>
        <begin position="151"/>
        <end position="198"/>
    </location>
</feature>
<dbReference type="SUPFAM" id="SSF47954">
    <property type="entry name" value="Cyclin-like"/>
    <property type="match status" value="2"/>
</dbReference>
<evidence type="ECO:0000256" key="1">
    <source>
        <dbReference type="ARBA" id="ARBA00023127"/>
    </source>
</evidence>
<dbReference type="AlphaFoldDB" id="A0A9J6FTL7"/>
<dbReference type="PANTHER" id="PTHR10177">
    <property type="entry name" value="CYCLINS"/>
    <property type="match status" value="1"/>
</dbReference>
<dbReference type="Gene3D" id="1.10.472.10">
    <property type="entry name" value="Cyclin-like"/>
    <property type="match status" value="2"/>
</dbReference>
<gene>
    <name evidence="4" type="ORF">HPB48_021697</name>
</gene>
<keyword evidence="5" id="KW-1185">Reference proteome</keyword>
<dbReference type="Proteomes" id="UP000821853">
    <property type="component" value="Chromosome 2"/>
</dbReference>
<dbReference type="EMBL" id="JABSTR010000004">
    <property type="protein sequence ID" value="KAH9366107.1"/>
    <property type="molecule type" value="Genomic_DNA"/>
</dbReference>
<dbReference type="VEuPathDB" id="VectorBase:HLOH_045828"/>
<dbReference type="InterPro" id="IPR004367">
    <property type="entry name" value="Cyclin_C-dom"/>
</dbReference>
<dbReference type="Pfam" id="PF00134">
    <property type="entry name" value="Cyclin_N"/>
    <property type="match status" value="1"/>
</dbReference>
<evidence type="ECO:0000313" key="4">
    <source>
        <dbReference type="EMBL" id="KAH9366107.1"/>
    </source>
</evidence>
<protein>
    <recommendedName>
        <fullName evidence="3">Cyclin C-terminal domain-containing protein</fullName>
    </recommendedName>
</protein>
<sequence length="198" mass="22240">MSLQRNCLQLRGTAALFTSSKFGEGDQPRCSDLLCAGGNIYTEDDMLDMERETLKVLIYGVCAPTVYYLLRRFMEVGKALAGLRLLAQYFCELAVLDDHPYLRFPPSVIAGTAVCLDNPTFDRQPWGRETAEYSGYEVAHFQEGLPCFHKSASNAPSSSQKSRQKQVQSCKLPLRHRSQTPPLAFPAEELPIAQEYHE</sequence>
<evidence type="ECO:0000259" key="3">
    <source>
        <dbReference type="SMART" id="SM01332"/>
    </source>
</evidence>
<evidence type="ECO:0000256" key="2">
    <source>
        <dbReference type="SAM" id="MobiDB-lite"/>
    </source>
</evidence>
<feature type="compositionally biased region" description="Low complexity" evidence="2">
    <location>
        <begin position="151"/>
        <end position="171"/>
    </location>
</feature>
<proteinExistence type="predicted"/>
<name>A0A9J6FTL7_HAELO</name>